<evidence type="ECO:0000313" key="2">
    <source>
        <dbReference type="EMBL" id="MBC5766240.1"/>
    </source>
</evidence>
<accession>A0A923MA92</accession>
<dbReference type="SUPFAM" id="SSF52413">
    <property type="entry name" value="UDP-glucose/GDP-mannose dehydrogenase C-terminal domain"/>
    <property type="match status" value="1"/>
</dbReference>
<sequence>MSMTRGVGSLLRTKALWGRAFKPNTDDMREAASRDLTGALLRAGTRILAHDPVAQEQAARVLAGDFADAPELLRKRGAAARSGKPFV</sequence>
<dbReference type="Pfam" id="PF03720">
    <property type="entry name" value="UDPG_MGDP_dh_C"/>
    <property type="match status" value="1"/>
</dbReference>
<dbReference type="GO" id="GO:0016616">
    <property type="term" value="F:oxidoreductase activity, acting on the CH-OH group of donors, NAD or NADP as acceptor"/>
    <property type="evidence" value="ECO:0007669"/>
    <property type="project" value="InterPro"/>
</dbReference>
<name>A0A923MA92_9BURK</name>
<proteinExistence type="predicted"/>
<protein>
    <recommendedName>
        <fullName evidence="1">UDP-glucose/GDP-mannose dehydrogenase C-terminal domain-containing protein</fullName>
    </recommendedName>
</protein>
<dbReference type="EMBL" id="JACORU010000006">
    <property type="protein sequence ID" value="MBC5766240.1"/>
    <property type="molecule type" value="Genomic_DNA"/>
</dbReference>
<dbReference type="InterPro" id="IPR014027">
    <property type="entry name" value="UDP-Glc/GDP-Man_DH_C"/>
</dbReference>
<dbReference type="SMART" id="SM00984">
    <property type="entry name" value="UDPG_MGDP_dh_C"/>
    <property type="match status" value="1"/>
</dbReference>
<reference evidence="2" key="1">
    <citation type="submission" date="2020-08" db="EMBL/GenBank/DDBJ databases">
        <title>Ramlibacter sp. GTP1 16S ribosomal RNA gene genome sequencing and assembly.</title>
        <authorList>
            <person name="Kang M."/>
        </authorList>
    </citation>
    <scope>NUCLEOTIDE SEQUENCE</scope>
    <source>
        <strain evidence="2">GTP1</strain>
    </source>
</reference>
<evidence type="ECO:0000259" key="1">
    <source>
        <dbReference type="SMART" id="SM00984"/>
    </source>
</evidence>
<feature type="domain" description="UDP-glucose/GDP-mannose dehydrogenase C-terminal" evidence="1">
    <location>
        <begin position="15"/>
        <end position="80"/>
    </location>
</feature>
<gene>
    <name evidence="2" type="ORF">H8R02_17365</name>
</gene>
<keyword evidence="3" id="KW-1185">Reference proteome</keyword>
<organism evidence="2 3">
    <name type="scientific">Ramlibacter albus</name>
    <dbReference type="NCBI Taxonomy" id="2079448"/>
    <lineage>
        <taxon>Bacteria</taxon>
        <taxon>Pseudomonadati</taxon>
        <taxon>Pseudomonadota</taxon>
        <taxon>Betaproteobacteria</taxon>
        <taxon>Burkholderiales</taxon>
        <taxon>Comamonadaceae</taxon>
        <taxon>Ramlibacter</taxon>
    </lineage>
</organism>
<dbReference type="InterPro" id="IPR036220">
    <property type="entry name" value="UDP-Glc/GDP-Man_DH_C_sf"/>
</dbReference>
<evidence type="ECO:0000313" key="3">
    <source>
        <dbReference type="Proteomes" id="UP000596827"/>
    </source>
</evidence>
<dbReference type="Proteomes" id="UP000596827">
    <property type="component" value="Unassembled WGS sequence"/>
</dbReference>
<dbReference type="GO" id="GO:0051287">
    <property type="term" value="F:NAD binding"/>
    <property type="evidence" value="ECO:0007669"/>
    <property type="project" value="InterPro"/>
</dbReference>
<dbReference type="Gene3D" id="3.40.50.720">
    <property type="entry name" value="NAD(P)-binding Rossmann-like Domain"/>
    <property type="match status" value="1"/>
</dbReference>
<dbReference type="AlphaFoldDB" id="A0A923MA92"/>
<comment type="caution">
    <text evidence="2">The sequence shown here is derived from an EMBL/GenBank/DDBJ whole genome shotgun (WGS) entry which is preliminary data.</text>
</comment>